<dbReference type="SMART" id="SM00387">
    <property type="entry name" value="HATPase_c"/>
    <property type="match status" value="1"/>
</dbReference>
<evidence type="ECO:0000259" key="24">
    <source>
        <dbReference type="PROSITE" id="PS50885"/>
    </source>
</evidence>
<dbReference type="InterPro" id="IPR035965">
    <property type="entry name" value="PAS-like_dom_sf"/>
</dbReference>
<evidence type="ECO:0000256" key="2">
    <source>
        <dbReference type="ARBA" id="ARBA00004651"/>
    </source>
</evidence>
<dbReference type="GO" id="GO:0000155">
    <property type="term" value="F:phosphorelay sensor kinase activity"/>
    <property type="evidence" value="ECO:0007669"/>
    <property type="project" value="InterPro"/>
</dbReference>
<dbReference type="PANTHER" id="PTHR43047">
    <property type="entry name" value="TWO-COMPONENT HISTIDINE PROTEIN KINASE"/>
    <property type="match status" value="1"/>
</dbReference>
<dbReference type="InterPro" id="IPR033479">
    <property type="entry name" value="dCache_1"/>
</dbReference>
<dbReference type="FunFam" id="1.10.287.130:FF:000038">
    <property type="entry name" value="Sensory transduction histidine kinase"/>
    <property type="match status" value="1"/>
</dbReference>
<feature type="modified residue" description="4-aspartylphosphate" evidence="17">
    <location>
        <position position="1354"/>
    </location>
</feature>
<organism evidence="25 26">
    <name type="scientific">Oxynema aestuarii AP17</name>
    <dbReference type="NCBI Taxonomy" id="2064643"/>
    <lineage>
        <taxon>Bacteria</taxon>
        <taxon>Bacillati</taxon>
        <taxon>Cyanobacteriota</taxon>
        <taxon>Cyanophyceae</taxon>
        <taxon>Oscillatoriophycideae</taxon>
        <taxon>Oscillatoriales</taxon>
        <taxon>Oscillatoriaceae</taxon>
        <taxon>Oxynema</taxon>
        <taxon>Oxynema aestuarii</taxon>
    </lineage>
</organism>
<evidence type="ECO:0000313" key="26">
    <source>
        <dbReference type="Proteomes" id="UP000500857"/>
    </source>
</evidence>
<dbReference type="Pfam" id="PF00512">
    <property type="entry name" value="HisKA"/>
    <property type="match status" value="1"/>
</dbReference>
<feature type="modified residue" description="4-aspartylphosphate" evidence="17">
    <location>
        <position position="1485"/>
    </location>
</feature>
<dbReference type="PROSITE" id="PS50109">
    <property type="entry name" value="HIS_KIN"/>
    <property type="match status" value="1"/>
</dbReference>
<dbReference type="EC" id="2.7.13.3" evidence="4"/>
<evidence type="ECO:0000256" key="10">
    <source>
        <dbReference type="ARBA" id="ARBA00022777"/>
    </source>
</evidence>
<comment type="catalytic activity">
    <reaction evidence="1">
        <text>ATP + protein L-histidine = ADP + protein N-phospho-L-histidine.</text>
        <dbReference type="EC" id="2.7.13.3"/>
    </reaction>
</comment>
<evidence type="ECO:0000256" key="5">
    <source>
        <dbReference type="ARBA" id="ARBA00022475"/>
    </source>
</evidence>
<keyword evidence="14 19" id="KW-0472">Membrane</keyword>
<dbReference type="SUPFAM" id="SSF47384">
    <property type="entry name" value="Homodimeric domain of signal transducing histidine kinase"/>
    <property type="match status" value="1"/>
</dbReference>
<evidence type="ECO:0000256" key="13">
    <source>
        <dbReference type="ARBA" id="ARBA00023012"/>
    </source>
</evidence>
<feature type="domain" description="Histidine kinase" evidence="20">
    <location>
        <begin position="1051"/>
        <end position="1272"/>
    </location>
</feature>
<dbReference type="Gene3D" id="3.30.450.40">
    <property type="match status" value="2"/>
</dbReference>
<reference evidence="25 26" key="1">
    <citation type="submission" date="2020-04" db="EMBL/GenBank/DDBJ databases">
        <authorList>
            <person name="Basu S."/>
            <person name="Maruthanayagam V."/>
            <person name="Chakraborty S."/>
            <person name="Pramanik A."/>
            <person name="Mukherjee J."/>
            <person name="Brink B."/>
        </authorList>
    </citation>
    <scope>NUCLEOTIDE SEQUENCE [LARGE SCALE GENOMIC DNA]</scope>
    <source>
        <strain evidence="25 26">AP17</strain>
    </source>
</reference>
<keyword evidence="12 19" id="KW-1133">Transmembrane helix</keyword>
<feature type="transmembrane region" description="Helical" evidence="19">
    <location>
        <begin position="352"/>
        <end position="374"/>
    </location>
</feature>
<keyword evidence="6 17" id="KW-0597">Phosphoprotein</keyword>
<dbReference type="CDD" id="cd16922">
    <property type="entry name" value="HATPase_EvgS-ArcB-TorS-like"/>
    <property type="match status" value="1"/>
</dbReference>
<dbReference type="SMART" id="SM00065">
    <property type="entry name" value="GAF"/>
    <property type="match status" value="2"/>
</dbReference>
<dbReference type="GO" id="GO:0005886">
    <property type="term" value="C:plasma membrane"/>
    <property type="evidence" value="ECO:0007669"/>
    <property type="project" value="UniProtKB-SubCell"/>
</dbReference>
<dbReference type="Pfam" id="PF02518">
    <property type="entry name" value="HATPase_c"/>
    <property type="match status" value="1"/>
</dbReference>
<dbReference type="PRINTS" id="PR00344">
    <property type="entry name" value="BCTRLSENSOR"/>
</dbReference>
<dbReference type="SUPFAM" id="SSF55874">
    <property type="entry name" value="ATPase domain of HSP90 chaperone/DNA topoisomerase II/histidine kinase"/>
    <property type="match status" value="1"/>
</dbReference>
<evidence type="ECO:0000259" key="23">
    <source>
        <dbReference type="PROSITE" id="PS50113"/>
    </source>
</evidence>
<keyword evidence="18" id="KW-0175">Coiled coil</keyword>
<dbReference type="InterPro" id="IPR011006">
    <property type="entry name" value="CheY-like_superfamily"/>
</dbReference>
<dbReference type="InterPro" id="IPR000014">
    <property type="entry name" value="PAS"/>
</dbReference>
<proteinExistence type="inferred from homology"/>
<evidence type="ECO:0000259" key="20">
    <source>
        <dbReference type="PROSITE" id="PS50109"/>
    </source>
</evidence>
<dbReference type="Gene3D" id="6.10.340.10">
    <property type="match status" value="1"/>
</dbReference>
<dbReference type="InterPro" id="IPR003594">
    <property type="entry name" value="HATPase_dom"/>
</dbReference>
<sequence length="1557" mass="174210">MTFLHPLRVWRQLGRRPIPLSLTLVIPFVLEIIVVVGLVGYVSYKQGERNVDELAQRLMGELGDRIEHDLKTYLAIPHRINATNAAALRLGQLSAEDVRAWVPHFSEQLDIFSQVHSIVFGNARGAFVGIERRSQPERVLMLSDGSTDYTLNTYGFTDGNDRGELISATPNYNPQERPWYEAAIAAGEGTWSEIFTQLDTKDLTLAAVRPVYDRDRQAIGVVNSSLHLARIGEFLAELDIGENGQGAILDRQGRLVATSTGEPLAQLADGRVRRVRARESRDRLTREIARHLAQNSTQGAADRPWQLQLDGDRYFLRTFPYRDRWGLDWQIAIVVPRAEFTSQIAQNWRTTVGLCLGALVVASGVGIVTARWIGAPMRRLSAASRRMARGEFPERVRGSRIAEVQDLAIAFNAMKDQLQSHARSLEARVQQRTEALEREINERKLLEDKLRSSETEIREFFEAMTEIVLLVDADGTDIKVAPTHPDRLYPPGTDILSETVQLFFGDRGEIVYDRVREALDTGQIVNFEYQLPVGDRPVWFSASLSPTGENTVAWVARDLSALKQAEAALRESEERFRTLVANIPGVVYRRGVGESGSVEFISDAVEKLTGYPAAEFRGDRPRRWLDLIHPQDRLTVVERVAEAISKQEPYLVEYRIRHALGEWRWCYDRGRPRSDRDGTSTYLDGAIFEITEQKQQEQSLRAIVEGTAATTGRQFFRSCTRYLAEVLHVRYAIVTEVVDERSTKVRTLAFWLGDDWSEDLEYSLKGTPCEQVIRQGTIYYESRNVRDCFPGDRELIDLGVVSYLGIPLVDLRGNILGHLAVLDVQPMERSPQQELILRIFAARAGAELERQQAEQALQRRAMTDSLLSSISCAFLDRDADSAIALTLQVLGEFSESDRCALVRYSSDRQRLSVTHEWCRPGVAPTAADWQQRSVAELPWLHERLLRGEIVHQGDRDCLPPEADRERAEFERAAIVSALRIPTIHAGETWGCLALDAVNTAKEWTPEQLSVLKLVSEIVAIGRARHEAELAQQQATQAAQAANRAKSEFLANMSHELRTPLTAILGLSEVLRDEVFGPLTAKQHQKLATIEQSGEHLLELINDVLDLAKIESGKMELLFAPTDIQGLCDSSLAFIRQQAHQKQVKLSCDIPPRLGKVTVDERRMRQVLINLLSNAVKFTPEEGQVWIEVRGDREAEVLHLSVVDTGIGIAPENIDKLFEPFVQLESSLARRYAGTGLGLALVRQVVELHGGSVSLASTVGEGSRFTVSVPWSSATPQERPETTLSAALTAENRRSARNPSAQWSRVSIVEDSSPVAEQVARYLSELGVGECEIHALGTGTVEKALEFKPEAIILDLQLPDRSGWDVLGQLKAHPETCHIPVFIISVVDEPVGLDELGVSAYLVKPFSRQQFQLAWRKFSFMQQRHETIAPGEEDSPLLVLAEDNEANLSTIVEYLEIKGYRVAIALNGREAIELSEELGPDLIIMDIQMPEMDGLEATRELRSRPRFARVPIVALTSLAMPGDREKCLAAGVDRYLAKPVSLKKLVAAIEEHLAIERT</sequence>
<dbReference type="SUPFAM" id="SSF103190">
    <property type="entry name" value="Sensory domain-like"/>
    <property type="match status" value="1"/>
</dbReference>
<dbReference type="PROSITE" id="PS50113">
    <property type="entry name" value="PAC"/>
    <property type="match status" value="1"/>
</dbReference>
<dbReference type="PROSITE" id="PS50110">
    <property type="entry name" value="RESPONSE_REGULATORY"/>
    <property type="match status" value="2"/>
</dbReference>
<evidence type="ECO:0000256" key="11">
    <source>
        <dbReference type="ARBA" id="ARBA00022840"/>
    </source>
</evidence>
<evidence type="ECO:0000256" key="12">
    <source>
        <dbReference type="ARBA" id="ARBA00022989"/>
    </source>
</evidence>
<feature type="transmembrane region" description="Helical" evidence="19">
    <location>
        <begin position="20"/>
        <end position="44"/>
    </location>
</feature>
<dbReference type="CDD" id="cd12913">
    <property type="entry name" value="PDC1_MCP_like"/>
    <property type="match status" value="1"/>
</dbReference>
<dbReference type="SMART" id="SM00091">
    <property type="entry name" value="PAS"/>
    <property type="match status" value="2"/>
</dbReference>
<dbReference type="InterPro" id="IPR036890">
    <property type="entry name" value="HATPase_C_sf"/>
</dbReference>
<evidence type="ECO:0000313" key="25">
    <source>
        <dbReference type="EMBL" id="QIZ69796.1"/>
    </source>
</evidence>
<keyword evidence="26" id="KW-1185">Reference proteome</keyword>
<dbReference type="InterPro" id="IPR005467">
    <property type="entry name" value="His_kinase_dom"/>
</dbReference>
<dbReference type="KEGG" id="oxy:HCG48_03720"/>
<evidence type="ECO:0000256" key="16">
    <source>
        <dbReference type="ARBA" id="ARBA00074306"/>
    </source>
</evidence>
<dbReference type="RefSeq" id="WP_168567953.1">
    <property type="nucleotide sequence ID" value="NZ_CP051167.1"/>
</dbReference>
<dbReference type="EMBL" id="CP051167">
    <property type="protein sequence ID" value="QIZ69796.1"/>
    <property type="molecule type" value="Genomic_DNA"/>
</dbReference>
<feature type="coiled-coil region" evidence="18">
    <location>
        <begin position="415"/>
        <end position="456"/>
    </location>
</feature>
<dbReference type="Pfam" id="PF01590">
    <property type="entry name" value="GAF"/>
    <property type="match status" value="2"/>
</dbReference>
<dbReference type="Pfam" id="PF00072">
    <property type="entry name" value="Response_reg"/>
    <property type="match status" value="2"/>
</dbReference>
<dbReference type="Proteomes" id="UP000500857">
    <property type="component" value="Chromosome"/>
</dbReference>
<dbReference type="CDD" id="cd00082">
    <property type="entry name" value="HisKA"/>
    <property type="match status" value="1"/>
</dbReference>
<dbReference type="SMART" id="SM00304">
    <property type="entry name" value="HAMP"/>
    <property type="match status" value="1"/>
</dbReference>
<accession>A0A6H1TUB6</accession>
<dbReference type="Gene3D" id="1.10.287.130">
    <property type="match status" value="1"/>
</dbReference>
<dbReference type="PROSITE" id="PS50885">
    <property type="entry name" value="HAMP"/>
    <property type="match status" value="1"/>
</dbReference>
<dbReference type="InterPro" id="IPR000700">
    <property type="entry name" value="PAS-assoc_C"/>
</dbReference>
<evidence type="ECO:0000256" key="19">
    <source>
        <dbReference type="SAM" id="Phobius"/>
    </source>
</evidence>
<comment type="similarity">
    <text evidence="3">In the N-terminal section; belongs to the phytochrome family.</text>
</comment>
<evidence type="ECO:0000256" key="3">
    <source>
        <dbReference type="ARBA" id="ARBA00006402"/>
    </source>
</evidence>
<dbReference type="SMART" id="SM00086">
    <property type="entry name" value="PAC"/>
    <property type="match status" value="1"/>
</dbReference>
<keyword evidence="10" id="KW-0418">Kinase</keyword>
<dbReference type="Gene3D" id="3.30.450.20">
    <property type="entry name" value="PAS domain"/>
    <property type="match status" value="3"/>
</dbReference>
<keyword evidence="9" id="KW-0547">Nucleotide-binding</keyword>
<evidence type="ECO:0000256" key="15">
    <source>
        <dbReference type="ARBA" id="ARBA00023306"/>
    </source>
</evidence>
<keyword evidence="11" id="KW-0067">ATP-binding</keyword>
<feature type="domain" description="Response regulatory" evidence="21">
    <location>
        <begin position="1436"/>
        <end position="1552"/>
    </location>
</feature>
<dbReference type="SUPFAM" id="SSF158472">
    <property type="entry name" value="HAMP domain-like"/>
    <property type="match status" value="1"/>
</dbReference>
<evidence type="ECO:0000259" key="22">
    <source>
        <dbReference type="PROSITE" id="PS50112"/>
    </source>
</evidence>
<feature type="domain" description="PAS" evidence="22">
    <location>
        <begin position="572"/>
        <end position="647"/>
    </location>
</feature>
<dbReference type="SUPFAM" id="SSF52172">
    <property type="entry name" value="CheY-like"/>
    <property type="match status" value="2"/>
</dbReference>
<dbReference type="SUPFAM" id="SSF55785">
    <property type="entry name" value="PYP-like sensor domain (PAS domain)"/>
    <property type="match status" value="2"/>
</dbReference>
<dbReference type="CDD" id="cd06225">
    <property type="entry name" value="HAMP"/>
    <property type="match status" value="1"/>
</dbReference>
<name>A0A6H1TUB6_9CYAN</name>
<protein>
    <recommendedName>
        <fullName evidence="16">Circadian input-output histidine kinase CikA</fullName>
        <ecNumber evidence="4">2.7.13.3</ecNumber>
    </recommendedName>
</protein>
<dbReference type="PROSITE" id="PS50112">
    <property type="entry name" value="PAS"/>
    <property type="match status" value="1"/>
</dbReference>
<dbReference type="InterPro" id="IPR036097">
    <property type="entry name" value="HisK_dim/P_sf"/>
</dbReference>
<dbReference type="InterPro" id="IPR029016">
    <property type="entry name" value="GAF-like_dom_sf"/>
</dbReference>
<feature type="domain" description="PAC" evidence="23">
    <location>
        <begin position="650"/>
        <end position="702"/>
    </location>
</feature>
<evidence type="ECO:0000256" key="7">
    <source>
        <dbReference type="ARBA" id="ARBA00022679"/>
    </source>
</evidence>
<keyword evidence="15" id="KW-0131">Cell cycle</keyword>
<feature type="domain" description="HAMP" evidence="24">
    <location>
        <begin position="371"/>
        <end position="423"/>
    </location>
</feature>
<evidence type="ECO:0000256" key="8">
    <source>
        <dbReference type="ARBA" id="ARBA00022692"/>
    </source>
</evidence>
<feature type="domain" description="Response regulatory" evidence="21">
    <location>
        <begin position="1304"/>
        <end position="1418"/>
    </location>
</feature>
<evidence type="ECO:0000256" key="17">
    <source>
        <dbReference type="PROSITE-ProRule" id="PRU00169"/>
    </source>
</evidence>
<feature type="coiled-coil region" evidence="18">
    <location>
        <begin position="555"/>
        <end position="582"/>
    </location>
</feature>
<comment type="subcellular location">
    <subcellularLocation>
        <location evidence="2">Cell membrane</location>
        <topology evidence="2">Multi-pass membrane protein</topology>
    </subcellularLocation>
</comment>
<evidence type="ECO:0000256" key="9">
    <source>
        <dbReference type="ARBA" id="ARBA00022741"/>
    </source>
</evidence>
<dbReference type="GO" id="GO:0005524">
    <property type="term" value="F:ATP binding"/>
    <property type="evidence" value="ECO:0007669"/>
    <property type="project" value="UniProtKB-KW"/>
</dbReference>
<evidence type="ECO:0000259" key="21">
    <source>
        <dbReference type="PROSITE" id="PS50110"/>
    </source>
</evidence>
<dbReference type="InterPro" id="IPR003660">
    <property type="entry name" value="HAMP_dom"/>
</dbReference>
<dbReference type="Pfam" id="PF02743">
    <property type="entry name" value="dCache_1"/>
    <property type="match status" value="1"/>
</dbReference>
<dbReference type="PANTHER" id="PTHR43047:SF63">
    <property type="entry name" value="HISTIDINE KINASE"/>
    <property type="match status" value="1"/>
</dbReference>
<dbReference type="GO" id="GO:0009927">
    <property type="term" value="F:histidine phosphotransfer kinase activity"/>
    <property type="evidence" value="ECO:0007669"/>
    <property type="project" value="TreeGrafter"/>
</dbReference>
<evidence type="ECO:0000256" key="1">
    <source>
        <dbReference type="ARBA" id="ARBA00000085"/>
    </source>
</evidence>
<dbReference type="SMART" id="SM00448">
    <property type="entry name" value="REC"/>
    <property type="match status" value="2"/>
</dbReference>
<evidence type="ECO:0000256" key="4">
    <source>
        <dbReference type="ARBA" id="ARBA00012438"/>
    </source>
</evidence>
<evidence type="ECO:0000256" key="14">
    <source>
        <dbReference type="ARBA" id="ARBA00023136"/>
    </source>
</evidence>
<dbReference type="FunFam" id="3.30.565.10:FF:000010">
    <property type="entry name" value="Sensor histidine kinase RcsC"/>
    <property type="match status" value="1"/>
</dbReference>
<keyword evidence="5" id="KW-1003">Cell membrane</keyword>
<dbReference type="SUPFAM" id="SSF55781">
    <property type="entry name" value="GAF domain-like"/>
    <property type="match status" value="2"/>
</dbReference>
<keyword evidence="7" id="KW-0808">Transferase</keyword>
<keyword evidence="8 19" id="KW-0812">Transmembrane</keyword>
<dbReference type="NCBIfam" id="TIGR00229">
    <property type="entry name" value="sensory_box"/>
    <property type="match status" value="1"/>
</dbReference>
<dbReference type="InterPro" id="IPR013655">
    <property type="entry name" value="PAS_fold_3"/>
</dbReference>
<dbReference type="InterPro" id="IPR001789">
    <property type="entry name" value="Sig_transdc_resp-reg_receiver"/>
</dbReference>
<dbReference type="InterPro" id="IPR003018">
    <property type="entry name" value="GAF"/>
</dbReference>
<dbReference type="InterPro" id="IPR001610">
    <property type="entry name" value="PAC"/>
</dbReference>
<dbReference type="Pfam" id="PF00672">
    <property type="entry name" value="HAMP"/>
    <property type="match status" value="1"/>
</dbReference>
<gene>
    <name evidence="25" type="ORF">HCG48_03720</name>
</gene>
<dbReference type="Gene3D" id="3.30.565.10">
    <property type="entry name" value="Histidine kinase-like ATPase, C-terminal domain"/>
    <property type="match status" value="1"/>
</dbReference>
<dbReference type="InterPro" id="IPR003661">
    <property type="entry name" value="HisK_dim/P_dom"/>
</dbReference>
<evidence type="ECO:0000256" key="18">
    <source>
        <dbReference type="SAM" id="Coils"/>
    </source>
</evidence>
<dbReference type="Gene3D" id="3.40.50.2300">
    <property type="match status" value="2"/>
</dbReference>
<dbReference type="InterPro" id="IPR029151">
    <property type="entry name" value="Sensor-like_sf"/>
</dbReference>
<dbReference type="CDD" id="cd00130">
    <property type="entry name" value="PAS"/>
    <property type="match status" value="1"/>
</dbReference>
<keyword evidence="13" id="KW-0902">Two-component regulatory system</keyword>
<evidence type="ECO:0000256" key="6">
    <source>
        <dbReference type="ARBA" id="ARBA00022553"/>
    </source>
</evidence>
<dbReference type="SMART" id="SM00388">
    <property type="entry name" value="HisKA"/>
    <property type="match status" value="1"/>
</dbReference>
<dbReference type="InterPro" id="IPR004358">
    <property type="entry name" value="Sig_transdc_His_kin-like_C"/>
</dbReference>
<dbReference type="Pfam" id="PF08447">
    <property type="entry name" value="PAS_3"/>
    <property type="match status" value="1"/>
</dbReference>